<dbReference type="GO" id="GO:0009435">
    <property type="term" value="P:NAD+ biosynthetic process"/>
    <property type="evidence" value="ECO:0007669"/>
    <property type="project" value="UniProtKB-UniPathway"/>
</dbReference>
<comment type="similarity">
    <text evidence="9">Belongs to the aromatic-ring hydroxylase family. KMO subfamily.</text>
</comment>
<dbReference type="GO" id="GO:0019805">
    <property type="term" value="P:quinolinate biosynthetic process"/>
    <property type="evidence" value="ECO:0007669"/>
    <property type="project" value="UniProtKB-UniRule"/>
</dbReference>
<dbReference type="GO" id="GO:0070189">
    <property type="term" value="P:kynurenine metabolic process"/>
    <property type="evidence" value="ECO:0007669"/>
    <property type="project" value="TreeGrafter"/>
</dbReference>
<dbReference type="Pfam" id="PF01494">
    <property type="entry name" value="FAD_binding_3"/>
    <property type="match status" value="2"/>
</dbReference>
<evidence type="ECO:0000256" key="6">
    <source>
        <dbReference type="ARBA" id="ARBA00023002"/>
    </source>
</evidence>
<dbReference type="FunFam" id="3.50.50.60:FF:000185">
    <property type="entry name" value="Kynurenine 3-monooxygenase"/>
    <property type="match status" value="1"/>
</dbReference>
<keyword evidence="7 9" id="KW-0503">Monooxygenase</keyword>
<dbReference type="HAMAP" id="MF_01971">
    <property type="entry name" value="Kynurenine_monooxygenase"/>
    <property type="match status" value="1"/>
</dbReference>
<dbReference type="GO" id="GO:0043420">
    <property type="term" value="P:anthranilate metabolic process"/>
    <property type="evidence" value="ECO:0007669"/>
    <property type="project" value="UniProtKB-UniRule"/>
</dbReference>
<evidence type="ECO:0000313" key="12">
    <source>
        <dbReference type="Proteomes" id="UP000019141"/>
    </source>
</evidence>
<dbReference type="GO" id="GO:0006569">
    <property type="term" value="P:L-tryptophan catabolic process"/>
    <property type="evidence" value="ECO:0007669"/>
    <property type="project" value="UniProtKB-UniRule"/>
</dbReference>
<dbReference type="Gene3D" id="3.50.50.60">
    <property type="entry name" value="FAD/NAD(P)-binding domain"/>
    <property type="match status" value="1"/>
</dbReference>
<protein>
    <recommendedName>
        <fullName evidence="9">Kynurenine 3-monooxygenase</fullName>
        <ecNumber evidence="9">1.14.13.9</ecNumber>
    </recommendedName>
    <alternativeName>
        <fullName evidence="9">Kynurenine 3-hydroxylase</fullName>
    </alternativeName>
</protein>
<reference evidence="11 12" key="1">
    <citation type="journal article" date="2014" name="Nature">
        <title>An environmental bacterial taxon with a large and distinct metabolic repertoire.</title>
        <authorList>
            <person name="Wilson M.C."/>
            <person name="Mori T."/>
            <person name="Ruckert C."/>
            <person name="Uria A.R."/>
            <person name="Helf M.J."/>
            <person name="Takada K."/>
            <person name="Gernert C."/>
            <person name="Steffens U.A."/>
            <person name="Heycke N."/>
            <person name="Schmitt S."/>
            <person name="Rinke C."/>
            <person name="Helfrich E.J."/>
            <person name="Brachmann A.O."/>
            <person name="Gurgui C."/>
            <person name="Wakimoto T."/>
            <person name="Kracht M."/>
            <person name="Crusemann M."/>
            <person name="Hentschel U."/>
            <person name="Abe I."/>
            <person name="Matsunaga S."/>
            <person name="Kalinowski J."/>
            <person name="Takeyama H."/>
            <person name="Piel J."/>
        </authorList>
    </citation>
    <scope>NUCLEOTIDE SEQUENCE [LARGE SCALE GENOMIC DNA]</scope>
    <source>
        <strain evidence="12">TSY1</strain>
    </source>
</reference>
<comment type="cofactor">
    <cofactor evidence="1 9">
        <name>FAD</name>
        <dbReference type="ChEBI" id="CHEBI:57692"/>
    </cofactor>
</comment>
<dbReference type="GO" id="GO:0071949">
    <property type="term" value="F:FAD binding"/>
    <property type="evidence" value="ECO:0007669"/>
    <property type="project" value="InterPro"/>
</dbReference>
<name>W4LM81_ENTF1</name>
<dbReference type="EC" id="1.14.13.9" evidence="9"/>
<comment type="caution">
    <text evidence="11">The sequence shown here is derived from an EMBL/GenBank/DDBJ whole genome shotgun (WGS) entry which is preliminary data.</text>
</comment>
<evidence type="ECO:0000259" key="10">
    <source>
        <dbReference type="Pfam" id="PF01494"/>
    </source>
</evidence>
<dbReference type="PATRIC" id="fig|1429438.4.peg.3213"/>
<evidence type="ECO:0000313" key="11">
    <source>
        <dbReference type="EMBL" id="ETW99087.1"/>
    </source>
</evidence>
<dbReference type="AlphaFoldDB" id="W4LM81"/>
<evidence type="ECO:0000256" key="7">
    <source>
        <dbReference type="ARBA" id="ARBA00023033"/>
    </source>
</evidence>
<keyword evidence="4 9" id="KW-0274">FAD</keyword>
<dbReference type="EMBL" id="AZHW01000485">
    <property type="protein sequence ID" value="ETW99087.1"/>
    <property type="molecule type" value="Genomic_DNA"/>
</dbReference>
<accession>W4LM81</accession>
<evidence type="ECO:0000256" key="3">
    <source>
        <dbReference type="ARBA" id="ARBA00022642"/>
    </source>
</evidence>
<evidence type="ECO:0000256" key="2">
    <source>
        <dbReference type="ARBA" id="ARBA00022630"/>
    </source>
</evidence>
<keyword evidence="2 9" id="KW-0285">Flavoprotein</keyword>
<comment type="function">
    <text evidence="9">Catalyzes the hydroxylation of L-kynurenine (L-Kyn) to form 3-hydroxy-L-kynurenine (L-3OHKyn). Required for synthesis of quinolinic acid.</text>
</comment>
<keyword evidence="6 9" id="KW-0560">Oxidoreductase</keyword>
<keyword evidence="3 9" id="KW-0662">Pyridine nucleotide biosynthesis</keyword>
<dbReference type="UniPathway" id="UPA00253">
    <property type="reaction ID" value="UER00328"/>
</dbReference>
<feature type="domain" description="FAD-binding" evidence="10">
    <location>
        <begin position="13"/>
        <end position="178"/>
    </location>
</feature>
<keyword evidence="5 9" id="KW-0521">NADP</keyword>
<evidence type="ECO:0000256" key="5">
    <source>
        <dbReference type="ARBA" id="ARBA00022857"/>
    </source>
</evidence>
<dbReference type="InterPro" id="IPR036188">
    <property type="entry name" value="FAD/NAD-bd_sf"/>
</dbReference>
<dbReference type="Proteomes" id="UP000019141">
    <property type="component" value="Unassembled WGS sequence"/>
</dbReference>
<evidence type="ECO:0000256" key="8">
    <source>
        <dbReference type="ARBA" id="ARBA00047818"/>
    </source>
</evidence>
<evidence type="ECO:0000256" key="1">
    <source>
        <dbReference type="ARBA" id="ARBA00001974"/>
    </source>
</evidence>
<comment type="pathway">
    <text evidence="9">Cofactor biosynthesis; NAD(+) biosynthesis; quinolinate from L-kynurenine: step 1/3.</text>
</comment>
<evidence type="ECO:0000256" key="9">
    <source>
        <dbReference type="HAMAP-Rule" id="MF_01971"/>
    </source>
</evidence>
<dbReference type="InterPro" id="IPR027545">
    <property type="entry name" value="Kynurenine_monooxygenase"/>
</dbReference>
<dbReference type="PANTHER" id="PTHR46028">
    <property type="entry name" value="KYNURENINE 3-MONOOXYGENASE"/>
    <property type="match status" value="1"/>
</dbReference>
<proteinExistence type="inferred from homology"/>
<keyword evidence="12" id="KW-1185">Reference proteome</keyword>
<feature type="domain" description="FAD-binding" evidence="10">
    <location>
        <begin position="300"/>
        <end position="331"/>
    </location>
</feature>
<dbReference type="HOGENOM" id="CLU_023210_0_1_7"/>
<sequence length="460" mass="51650">MMPGTSSDPIITLIGAGLAGALLAILLSKRGYQVELFERRPDPRKQAGHAGRSINLALSTRGLHGLQHAGLADTVRQRSIKMPGRIIHTLDGETRFQPYGVNPSEVLYAISRAELQHLLLDALAHTPNVHLNFDTKCVEMHLAQQTLTLSHELTGEITTLIRPHVIGTDGSSSAVRSAMLRTPRFDYAQTYLEHGYKELTLPPAPDGTFQLDPHALHIWPRGTYMLIALPNLDCSFTCTLFMPFSGSVSFEALSTSDAITMFFEQQFPDVVPLIPDLVKDFTANPTGSLVTIKCSPWHYRDHLLLLGDAAHAIVPFFGQGMNCAFEDCTELDACIEAETPDWERVFAAFFSRRKPNTDAIADMAIDHYIEMRDHVADPHFLLQKQIEQELAKRFPKQYIPQYSLVTFQRIPYAQAREQARIHERILQQLSAHINHPDQVDWQQAEHLIQRELPLSREGAA</sequence>
<dbReference type="PANTHER" id="PTHR46028:SF2">
    <property type="entry name" value="KYNURENINE 3-MONOOXYGENASE"/>
    <property type="match status" value="1"/>
</dbReference>
<dbReference type="SUPFAM" id="SSF51905">
    <property type="entry name" value="FAD/NAD(P)-binding domain"/>
    <property type="match status" value="1"/>
</dbReference>
<gene>
    <name evidence="9" type="primary">kmo</name>
    <name evidence="11" type="ORF">ETSY1_16275</name>
</gene>
<dbReference type="InterPro" id="IPR002938">
    <property type="entry name" value="FAD-bd"/>
</dbReference>
<organism evidence="11 12">
    <name type="scientific">Entotheonella factor</name>
    <dbReference type="NCBI Taxonomy" id="1429438"/>
    <lineage>
        <taxon>Bacteria</taxon>
        <taxon>Pseudomonadati</taxon>
        <taxon>Nitrospinota/Tectimicrobiota group</taxon>
        <taxon>Candidatus Tectimicrobiota</taxon>
        <taxon>Candidatus Entotheonellia</taxon>
        <taxon>Candidatus Entotheonellales</taxon>
        <taxon>Candidatus Entotheonellaceae</taxon>
        <taxon>Candidatus Entotheonella</taxon>
    </lineage>
</organism>
<dbReference type="GO" id="GO:0004502">
    <property type="term" value="F:kynurenine 3-monooxygenase activity"/>
    <property type="evidence" value="ECO:0007669"/>
    <property type="project" value="UniProtKB-UniRule"/>
</dbReference>
<evidence type="ECO:0000256" key="4">
    <source>
        <dbReference type="ARBA" id="ARBA00022827"/>
    </source>
</evidence>
<dbReference type="PRINTS" id="PR00420">
    <property type="entry name" value="RNGMNOXGNASE"/>
</dbReference>
<comment type="catalytic activity">
    <reaction evidence="8 9">
        <text>L-kynurenine + NADPH + O2 + H(+) = 3-hydroxy-L-kynurenine + NADP(+) + H2O</text>
        <dbReference type="Rhea" id="RHEA:20545"/>
        <dbReference type="ChEBI" id="CHEBI:15377"/>
        <dbReference type="ChEBI" id="CHEBI:15378"/>
        <dbReference type="ChEBI" id="CHEBI:15379"/>
        <dbReference type="ChEBI" id="CHEBI:57783"/>
        <dbReference type="ChEBI" id="CHEBI:57959"/>
        <dbReference type="ChEBI" id="CHEBI:58125"/>
        <dbReference type="ChEBI" id="CHEBI:58349"/>
        <dbReference type="EC" id="1.14.13.9"/>
    </reaction>
</comment>